<proteinExistence type="predicted"/>
<dbReference type="SUPFAM" id="SSF161111">
    <property type="entry name" value="Cation efflux protein transmembrane domain-like"/>
    <property type="match status" value="1"/>
</dbReference>
<evidence type="ECO:0000313" key="7">
    <source>
        <dbReference type="EMBL" id="MCW6035479.1"/>
    </source>
</evidence>
<dbReference type="PANTHER" id="PTHR11562:SF17">
    <property type="entry name" value="RE54080P-RELATED"/>
    <property type="match status" value="1"/>
</dbReference>
<feature type="transmembrane region" description="Helical" evidence="5">
    <location>
        <begin position="172"/>
        <end position="190"/>
    </location>
</feature>
<evidence type="ECO:0000313" key="8">
    <source>
        <dbReference type="Proteomes" id="UP001526426"/>
    </source>
</evidence>
<dbReference type="InterPro" id="IPR058533">
    <property type="entry name" value="Cation_efflux_TM"/>
</dbReference>
<dbReference type="InterPro" id="IPR027469">
    <property type="entry name" value="Cation_efflux_TMD_sf"/>
</dbReference>
<evidence type="ECO:0000256" key="3">
    <source>
        <dbReference type="ARBA" id="ARBA00022989"/>
    </source>
</evidence>
<evidence type="ECO:0000256" key="4">
    <source>
        <dbReference type="ARBA" id="ARBA00023136"/>
    </source>
</evidence>
<dbReference type="InterPro" id="IPR002524">
    <property type="entry name" value="Cation_efflux"/>
</dbReference>
<dbReference type="InterPro" id="IPR050681">
    <property type="entry name" value="CDF/SLC30A"/>
</dbReference>
<sequence length="199" mass="21890">MSDCGCHIEAENKQERKTLWVLLLINGSLFVIEVFTGIFAESTALIADSLDMLADMTVYALSLYAVGKSRQHKNRAASWSGVFQITLAVLVLVDVWQRFITGSSPESVWMMGIAGLALLGNSYCLYLISKHRQGEIHMRASWIFTQNDVIANVGVIVAGLLVAVLDSRFPDLIVGLIISLIVLRGGVTIWHEARVNGKQ</sequence>
<keyword evidence="4 5" id="KW-0472">Membrane</keyword>
<protein>
    <submittedName>
        <fullName evidence="7">Cation diffusion facilitator family transporter</fullName>
    </submittedName>
</protein>
<evidence type="ECO:0000256" key="1">
    <source>
        <dbReference type="ARBA" id="ARBA00004141"/>
    </source>
</evidence>
<feature type="transmembrane region" description="Helical" evidence="5">
    <location>
        <begin position="45"/>
        <end position="64"/>
    </location>
</feature>
<dbReference type="EMBL" id="JAIHOM010000014">
    <property type="protein sequence ID" value="MCW6035479.1"/>
    <property type="molecule type" value="Genomic_DNA"/>
</dbReference>
<comment type="subcellular location">
    <subcellularLocation>
        <location evidence="1">Membrane</location>
        <topology evidence="1">Multi-pass membrane protein</topology>
    </subcellularLocation>
</comment>
<keyword evidence="8" id="KW-1185">Reference proteome</keyword>
<feature type="transmembrane region" description="Helical" evidence="5">
    <location>
        <begin position="76"/>
        <end position="96"/>
    </location>
</feature>
<dbReference type="Gene3D" id="1.20.1510.10">
    <property type="entry name" value="Cation efflux protein transmembrane domain"/>
    <property type="match status" value="1"/>
</dbReference>
<feature type="transmembrane region" description="Helical" evidence="5">
    <location>
        <begin position="149"/>
        <end position="166"/>
    </location>
</feature>
<comment type="caution">
    <text evidence="7">The sequence shown here is derived from an EMBL/GenBank/DDBJ whole genome shotgun (WGS) entry which is preliminary data.</text>
</comment>
<dbReference type="Proteomes" id="UP001526426">
    <property type="component" value="Unassembled WGS sequence"/>
</dbReference>
<keyword evidence="2 5" id="KW-0812">Transmembrane</keyword>
<feature type="transmembrane region" description="Helical" evidence="5">
    <location>
        <begin position="19"/>
        <end position="39"/>
    </location>
</feature>
<evidence type="ECO:0000256" key="5">
    <source>
        <dbReference type="SAM" id="Phobius"/>
    </source>
</evidence>
<feature type="transmembrane region" description="Helical" evidence="5">
    <location>
        <begin position="108"/>
        <end position="128"/>
    </location>
</feature>
<accession>A0ABT3L1W8</accession>
<reference evidence="7 8" key="1">
    <citation type="submission" date="2021-08" db="EMBL/GenBank/DDBJ databases">
        <title>Draft genome sequence of Spirulina subsalsa with high tolerance to salinity and hype-accumulation of phycocyanin.</title>
        <authorList>
            <person name="Pei H."/>
            <person name="Jiang L."/>
        </authorList>
    </citation>
    <scope>NUCLEOTIDE SEQUENCE [LARGE SCALE GENOMIC DNA]</scope>
    <source>
        <strain evidence="7 8">FACHB-351</strain>
    </source>
</reference>
<name>A0ABT3L1W8_9CYAN</name>
<feature type="domain" description="Cation efflux protein transmembrane" evidence="6">
    <location>
        <begin position="19"/>
        <end position="189"/>
    </location>
</feature>
<dbReference type="NCBIfam" id="TIGR01297">
    <property type="entry name" value="CDF"/>
    <property type="match status" value="1"/>
</dbReference>
<dbReference type="RefSeq" id="WP_265263166.1">
    <property type="nucleotide sequence ID" value="NZ_JAIHOM010000014.1"/>
</dbReference>
<dbReference type="PANTHER" id="PTHR11562">
    <property type="entry name" value="CATION EFFLUX PROTEIN/ ZINC TRANSPORTER"/>
    <property type="match status" value="1"/>
</dbReference>
<gene>
    <name evidence="7" type="ORF">K4A83_04205</name>
</gene>
<evidence type="ECO:0000259" key="6">
    <source>
        <dbReference type="Pfam" id="PF01545"/>
    </source>
</evidence>
<keyword evidence="3 5" id="KW-1133">Transmembrane helix</keyword>
<organism evidence="7 8">
    <name type="scientific">Spirulina subsalsa FACHB-351</name>
    <dbReference type="NCBI Taxonomy" id="234711"/>
    <lineage>
        <taxon>Bacteria</taxon>
        <taxon>Bacillati</taxon>
        <taxon>Cyanobacteriota</taxon>
        <taxon>Cyanophyceae</taxon>
        <taxon>Spirulinales</taxon>
        <taxon>Spirulinaceae</taxon>
        <taxon>Spirulina</taxon>
    </lineage>
</organism>
<dbReference type="Pfam" id="PF01545">
    <property type="entry name" value="Cation_efflux"/>
    <property type="match status" value="1"/>
</dbReference>
<evidence type="ECO:0000256" key="2">
    <source>
        <dbReference type="ARBA" id="ARBA00022692"/>
    </source>
</evidence>